<dbReference type="Proteomes" id="UP000735302">
    <property type="component" value="Unassembled WGS sequence"/>
</dbReference>
<dbReference type="InterPro" id="IPR003406">
    <property type="entry name" value="Glyco_trans_14"/>
</dbReference>
<evidence type="ECO:0000256" key="5">
    <source>
        <dbReference type="ARBA" id="ARBA00022692"/>
    </source>
</evidence>
<keyword evidence="4" id="KW-0808">Transferase</keyword>
<evidence type="ECO:0000256" key="2">
    <source>
        <dbReference type="ARBA" id="ARBA00004922"/>
    </source>
</evidence>
<comment type="similarity">
    <text evidence="10">Belongs to the glycosyltransferase 14 family.</text>
</comment>
<proteinExistence type="inferred from homology"/>
<keyword evidence="12" id="KW-1185">Reference proteome</keyword>
<reference evidence="11 12" key="1">
    <citation type="journal article" date="2021" name="Elife">
        <title>Chloroplast acquisition without the gene transfer in kleptoplastic sea slugs, Plakobranchus ocellatus.</title>
        <authorList>
            <person name="Maeda T."/>
            <person name="Takahashi S."/>
            <person name="Yoshida T."/>
            <person name="Shimamura S."/>
            <person name="Takaki Y."/>
            <person name="Nagai Y."/>
            <person name="Toyoda A."/>
            <person name="Suzuki Y."/>
            <person name="Arimoto A."/>
            <person name="Ishii H."/>
            <person name="Satoh N."/>
            <person name="Nishiyama T."/>
            <person name="Hasebe M."/>
            <person name="Maruyama T."/>
            <person name="Minagawa J."/>
            <person name="Obokata J."/>
            <person name="Shigenobu S."/>
        </authorList>
    </citation>
    <scope>NUCLEOTIDE SEQUENCE [LARGE SCALE GENOMIC DNA]</scope>
</reference>
<keyword evidence="8" id="KW-0472">Membrane</keyword>
<comment type="subcellular location">
    <subcellularLocation>
        <location evidence="1">Membrane</location>
        <topology evidence="1">Single-pass type II membrane protein</topology>
    </subcellularLocation>
</comment>
<keyword evidence="3" id="KW-0328">Glycosyltransferase</keyword>
<comment type="pathway">
    <text evidence="2">Protein modification; protein glycosylation.</text>
</comment>
<evidence type="ECO:0000256" key="9">
    <source>
        <dbReference type="ARBA" id="ARBA00023180"/>
    </source>
</evidence>
<evidence type="ECO:0000256" key="4">
    <source>
        <dbReference type="ARBA" id="ARBA00022679"/>
    </source>
</evidence>
<evidence type="ECO:0000256" key="3">
    <source>
        <dbReference type="ARBA" id="ARBA00022676"/>
    </source>
</evidence>
<keyword evidence="6" id="KW-0735">Signal-anchor</keyword>
<evidence type="ECO:0000256" key="1">
    <source>
        <dbReference type="ARBA" id="ARBA00004606"/>
    </source>
</evidence>
<keyword evidence="5" id="KW-0812">Transmembrane</keyword>
<keyword evidence="9" id="KW-0325">Glycoprotein</keyword>
<dbReference type="AlphaFoldDB" id="A0AAV3ZBV6"/>
<keyword evidence="7" id="KW-1133">Transmembrane helix</keyword>
<accession>A0AAV3ZBV6</accession>
<sequence length="315" mass="36070">MFCLHQSLEKFSSIQVVFLLRAIYRPINVYCLTVDTNAGETFLQAALDVAKCLPNVFVASRLERIVYAGFSRLQADINCMGDLLQHPVRWRYVINMPGQQFPLRTNLELVRIIKTLNGTNDVEGSTDAIVEERFALYILKIVMFLFAGEDKVFGSGMRNPDPPHGIQIVKGSAYSTLSREFVQFALSDKVARDFLEWLKDVYSPDEYFWATLQYAKNMNVPGGFKGPAEKKPWLTSFAKWSCMTHCKTKEVRGVCILSPEDLPDLLHQPALTVNKFYIDHHPAALHCLDEFLYNLTVFNITRDFSFYEHLGRFNS</sequence>
<dbReference type="PANTHER" id="PTHR19297:SF191">
    <property type="entry name" value="PROTEIN XYLOSYLTRANSFERASE"/>
    <property type="match status" value="1"/>
</dbReference>
<dbReference type="EMBL" id="BLXT01002187">
    <property type="protein sequence ID" value="GFN91897.1"/>
    <property type="molecule type" value="Genomic_DNA"/>
</dbReference>
<dbReference type="GO" id="GO:0008375">
    <property type="term" value="F:acetylglucosaminyltransferase activity"/>
    <property type="evidence" value="ECO:0007669"/>
    <property type="project" value="TreeGrafter"/>
</dbReference>
<organism evidence="11 12">
    <name type="scientific">Plakobranchus ocellatus</name>
    <dbReference type="NCBI Taxonomy" id="259542"/>
    <lineage>
        <taxon>Eukaryota</taxon>
        <taxon>Metazoa</taxon>
        <taxon>Spiralia</taxon>
        <taxon>Lophotrochozoa</taxon>
        <taxon>Mollusca</taxon>
        <taxon>Gastropoda</taxon>
        <taxon>Heterobranchia</taxon>
        <taxon>Euthyneura</taxon>
        <taxon>Panpulmonata</taxon>
        <taxon>Sacoglossa</taxon>
        <taxon>Placobranchoidea</taxon>
        <taxon>Plakobranchidae</taxon>
        <taxon>Plakobranchus</taxon>
    </lineage>
</organism>
<evidence type="ECO:0000256" key="7">
    <source>
        <dbReference type="ARBA" id="ARBA00022989"/>
    </source>
</evidence>
<evidence type="ECO:0000256" key="10">
    <source>
        <dbReference type="ARBA" id="ARBA00038150"/>
    </source>
</evidence>
<dbReference type="Pfam" id="PF02485">
    <property type="entry name" value="Branch"/>
    <property type="match status" value="1"/>
</dbReference>
<evidence type="ECO:0000313" key="12">
    <source>
        <dbReference type="Proteomes" id="UP000735302"/>
    </source>
</evidence>
<protein>
    <submittedName>
        <fullName evidence="11">Beta-1,3-galactosyl-o-glycosyl-glycoprotein beta-1,6-n-acetylglucosaminyltransferase-like</fullName>
    </submittedName>
</protein>
<evidence type="ECO:0000256" key="6">
    <source>
        <dbReference type="ARBA" id="ARBA00022968"/>
    </source>
</evidence>
<evidence type="ECO:0000313" key="11">
    <source>
        <dbReference type="EMBL" id="GFN91897.1"/>
    </source>
</evidence>
<dbReference type="PANTHER" id="PTHR19297">
    <property type="entry name" value="GLYCOSYLTRANSFERASE 14 FAMILY MEMBER"/>
    <property type="match status" value="1"/>
</dbReference>
<dbReference type="GO" id="GO:0016020">
    <property type="term" value="C:membrane"/>
    <property type="evidence" value="ECO:0007669"/>
    <property type="project" value="UniProtKB-SubCell"/>
</dbReference>
<gene>
    <name evidence="11" type="ORF">PoB_001840300</name>
</gene>
<evidence type="ECO:0000256" key="8">
    <source>
        <dbReference type="ARBA" id="ARBA00023136"/>
    </source>
</evidence>
<comment type="caution">
    <text evidence="11">The sequence shown here is derived from an EMBL/GenBank/DDBJ whole genome shotgun (WGS) entry which is preliminary data.</text>
</comment>
<name>A0AAV3ZBV6_9GAST</name>